<dbReference type="CDD" id="cd03487">
    <property type="entry name" value="RT_Bac_retron_II"/>
    <property type="match status" value="1"/>
</dbReference>
<dbReference type="OrthoDB" id="7055795at2"/>
<dbReference type="InterPro" id="IPR000123">
    <property type="entry name" value="Reverse_transcriptase_msDNA"/>
</dbReference>
<dbReference type="InterPro" id="IPR051083">
    <property type="entry name" value="GrpII_Intron_Splice-Mob/Def"/>
</dbReference>
<evidence type="ECO:0000256" key="2">
    <source>
        <dbReference type="ARBA" id="ARBA00022679"/>
    </source>
</evidence>
<dbReference type="KEGG" id="lri:NCTC12151_03568"/>
<dbReference type="PROSITE" id="PS50878">
    <property type="entry name" value="RT_POL"/>
    <property type="match status" value="1"/>
</dbReference>
<feature type="domain" description="Reverse transcriptase" evidence="10">
    <location>
        <begin position="1"/>
        <end position="235"/>
    </location>
</feature>
<comment type="catalytic activity">
    <reaction evidence="9">
        <text>DNA(n) + a 2'-deoxyribonucleoside 5'-triphosphate = DNA(n+1) + diphosphate</text>
        <dbReference type="Rhea" id="RHEA:22508"/>
        <dbReference type="Rhea" id="RHEA-COMP:17339"/>
        <dbReference type="Rhea" id="RHEA-COMP:17340"/>
        <dbReference type="ChEBI" id="CHEBI:33019"/>
        <dbReference type="ChEBI" id="CHEBI:61560"/>
        <dbReference type="ChEBI" id="CHEBI:173112"/>
        <dbReference type="EC" id="2.7.7.49"/>
    </reaction>
</comment>
<evidence type="ECO:0000256" key="9">
    <source>
        <dbReference type="ARBA" id="ARBA00048173"/>
    </source>
</evidence>
<dbReference type="GO" id="GO:0003964">
    <property type="term" value="F:RNA-directed DNA polymerase activity"/>
    <property type="evidence" value="ECO:0007669"/>
    <property type="project" value="UniProtKB-KW"/>
</dbReference>
<evidence type="ECO:0000256" key="1">
    <source>
        <dbReference type="ARBA" id="ARBA00012493"/>
    </source>
</evidence>
<evidence type="ECO:0000256" key="7">
    <source>
        <dbReference type="ARBA" id="ARBA00023118"/>
    </source>
</evidence>
<dbReference type="AlphaFoldDB" id="A0A2X4VG06"/>
<keyword evidence="7" id="KW-0051">Antiviral defense</keyword>
<evidence type="ECO:0000313" key="11">
    <source>
        <dbReference type="EMBL" id="SQI44250.1"/>
    </source>
</evidence>
<keyword evidence="5" id="KW-0460">Magnesium</keyword>
<dbReference type="Proteomes" id="UP000249005">
    <property type="component" value="Chromosome 1"/>
</dbReference>
<evidence type="ECO:0000256" key="5">
    <source>
        <dbReference type="ARBA" id="ARBA00022842"/>
    </source>
</evidence>
<dbReference type="GO" id="GO:0051607">
    <property type="term" value="P:defense response to virus"/>
    <property type="evidence" value="ECO:0007669"/>
    <property type="project" value="UniProtKB-KW"/>
</dbReference>
<keyword evidence="3" id="KW-0548">Nucleotidyltransferase</keyword>
<keyword evidence="12" id="KW-1185">Reference proteome</keyword>
<dbReference type="PANTHER" id="PTHR34047:SF7">
    <property type="entry name" value="RNA-DIRECTED DNA POLYMERASE"/>
    <property type="match status" value="1"/>
</dbReference>
<dbReference type="GO" id="GO:0046872">
    <property type="term" value="F:metal ion binding"/>
    <property type="evidence" value="ECO:0007669"/>
    <property type="project" value="UniProtKB-KW"/>
</dbReference>
<dbReference type="GO" id="GO:0003723">
    <property type="term" value="F:RNA binding"/>
    <property type="evidence" value="ECO:0007669"/>
    <property type="project" value="InterPro"/>
</dbReference>
<evidence type="ECO:0000259" key="10">
    <source>
        <dbReference type="PROSITE" id="PS50878"/>
    </source>
</evidence>
<name>A0A2X4VG06_9GAMM</name>
<evidence type="ECO:0000256" key="6">
    <source>
        <dbReference type="ARBA" id="ARBA00022918"/>
    </source>
</evidence>
<dbReference type="EMBL" id="LS483470">
    <property type="protein sequence ID" value="SQI44250.1"/>
    <property type="molecule type" value="Genomic_DNA"/>
</dbReference>
<dbReference type="InterPro" id="IPR000477">
    <property type="entry name" value="RT_dom"/>
</dbReference>
<reference evidence="11 12" key="1">
    <citation type="submission" date="2018-06" db="EMBL/GenBank/DDBJ databases">
        <authorList>
            <consortium name="Pathogen Informatics"/>
            <person name="Doyle S."/>
        </authorList>
    </citation>
    <scope>NUCLEOTIDE SEQUENCE [LARGE SCALE GENOMIC DNA]</scope>
    <source>
        <strain evidence="11 12">NCTC12151</strain>
    </source>
</reference>
<accession>A0A2X4VG06</accession>
<sequence length="320" mass="36230">MDATRACLLALELIGRSDWSADREIRCLYALSNRSERHYRKIVLTKRDGGSRVLHAPGFLLKTVQRNVVKNVLSHFPVSPFATAYRPGSSTLCNASPHVGRKQILKLDIEKFFDNIRFTQVYRLFNKTELPAGAVTLLTHLCCYRDALPQGAPTSPALSNLIMARFDDLLGIWCKERDIAYTRYCDDMTFSGDFDAHQVTNKVRGLLNDMGFTLNSRKSRRIARGSQQTVTGIVVNHRPQLPSEFRRALRQEVYFCQKFGIASHLERIGSSETPLRYLQSLLGKIAYLLQINPDDAEFQRAKAAIGQLLKAETSLSYRAD</sequence>
<dbReference type="Pfam" id="PF00078">
    <property type="entry name" value="RVT_1"/>
    <property type="match status" value="1"/>
</dbReference>
<comment type="similarity">
    <text evidence="8">Belongs to the bacterial reverse transcriptase family.</text>
</comment>
<evidence type="ECO:0000256" key="4">
    <source>
        <dbReference type="ARBA" id="ARBA00022723"/>
    </source>
</evidence>
<dbReference type="SUPFAM" id="SSF56672">
    <property type="entry name" value="DNA/RNA polymerases"/>
    <property type="match status" value="1"/>
</dbReference>
<evidence type="ECO:0000313" key="12">
    <source>
        <dbReference type="Proteomes" id="UP000249005"/>
    </source>
</evidence>
<dbReference type="PANTHER" id="PTHR34047">
    <property type="entry name" value="NUCLEAR INTRON MATURASE 1, MITOCHONDRIAL-RELATED"/>
    <property type="match status" value="1"/>
</dbReference>
<organism evidence="11 12">
    <name type="scientific">Leminorella richardii</name>
    <dbReference type="NCBI Taxonomy" id="158841"/>
    <lineage>
        <taxon>Bacteria</taxon>
        <taxon>Pseudomonadati</taxon>
        <taxon>Pseudomonadota</taxon>
        <taxon>Gammaproteobacteria</taxon>
        <taxon>Enterobacterales</taxon>
        <taxon>Budviciaceae</taxon>
        <taxon>Leminorella</taxon>
    </lineage>
</organism>
<keyword evidence="6 11" id="KW-0695">RNA-directed DNA polymerase</keyword>
<evidence type="ECO:0000256" key="8">
    <source>
        <dbReference type="ARBA" id="ARBA00034120"/>
    </source>
</evidence>
<protein>
    <recommendedName>
        <fullName evidence="1">RNA-directed DNA polymerase</fullName>
        <ecNumber evidence="1">2.7.7.49</ecNumber>
    </recommendedName>
</protein>
<proteinExistence type="inferred from homology"/>
<dbReference type="InterPro" id="IPR043502">
    <property type="entry name" value="DNA/RNA_pol_sf"/>
</dbReference>
<dbReference type="PRINTS" id="PR00866">
    <property type="entry name" value="RNADNAPOLMS"/>
</dbReference>
<keyword evidence="2" id="KW-0808">Transferase</keyword>
<evidence type="ECO:0000256" key="3">
    <source>
        <dbReference type="ARBA" id="ARBA00022695"/>
    </source>
</evidence>
<dbReference type="EC" id="2.7.7.49" evidence="1"/>
<gene>
    <name evidence="11" type="ORF">NCTC12151_03568</name>
</gene>
<keyword evidence="4" id="KW-0479">Metal-binding</keyword>